<dbReference type="InterPro" id="IPR013320">
    <property type="entry name" value="ConA-like_dom_sf"/>
</dbReference>
<comment type="caution">
    <text evidence="2">The sequence shown here is derived from an EMBL/GenBank/DDBJ whole genome shotgun (WGS) entry which is preliminary data.</text>
</comment>
<dbReference type="OrthoDB" id="192832at2759"/>
<gene>
    <name evidence="2" type="ORF">A0H81_08529</name>
</gene>
<dbReference type="Gene3D" id="2.60.120.200">
    <property type="match status" value="1"/>
</dbReference>
<proteinExistence type="predicted"/>
<dbReference type="InterPro" id="IPR050546">
    <property type="entry name" value="Glycosyl_Hydrlase_16"/>
</dbReference>
<feature type="signal peptide" evidence="1">
    <location>
        <begin position="1"/>
        <end position="20"/>
    </location>
</feature>
<organism evidence="2 3">
    <name type="scientific">Grifola frondosa</name>
    <name type="common">Maitake</name>
    <name type="synonym">Polyporus frondosus</name>
    <dbReference type="NCBI Taxonomy" id="5627"/>
    <lineage>
        <taxon>Eukaryota</taxon>
        <taxon>Fungi</taxon>
        <taxon>Dikarya</taxon>
        <taxon>Basidiomycota</taxon>
        <taxon>Agaricomycotina</taxon>
        <taxon>Agaricomycetes</taxon>
        <taxon>Polyporales</taxon>
        <taxon>Grifolaceae</taxon>
        <taxon>Grifola</taxon>
    </lineage>
</organism>
<keyword evidence="2" id="KW-0378">Hydrolase</keyword>
<dbReference type="SUPFAM" id="SSF49899">
    <property type="entry name" value="Concanavalin A-like lectins/glucanases"/>
    <property type="match status" value="1"/>
</dbReference>
<name>A0A1C7M3N6_GRIFR</name>
<dbReference type="AlphaFoldDB" id="A0A1C7M3N6"/>
<evidence type="ECO:0000256" key="1">
    <source>
        <dbReference type="SAM" id="SignalP"/>
    </source>
</evidence>
<keyword evidence="3" id="KW-1185">Reference proteome</keyword>
<protein>
    <submittedName>
        <fullName evidence="2">Putative glycosidase C21B10.07</fullName>
    </submittedName>
</protein>
<dbReference type="OMA" id="DMYHVPY"/>
<reference evidence="2 3" key="1">
    <citation type="submission" date="2016-03" db="EMBL/GenBank/DDBJ databases">
        <title>Whole genome sequencing of Grifola frondosa 9006-11.</title>
        <authorList>
            <person name="Min B."/>
            <person name="Park H."/>
            <person name="Kim J.-G."/>
            <person name="Cho H."/>
            <person name="Oh Y.-L."/>
            <person name="Kong W.-S."/>
            <person name="Choi I.-G."/>
        </authorList>
    </citation>
    <scope>NUCLEOTIDE SEQUENCE [LARGE SCALE GENOMIC DNA]</scope>
    <source>
        <strain evidence="2 3">9006-11</strain>
    </source>
</reference>
<keyword evidence="2" id="KW-0326">Glycosidase</keyword>
<dbReference type="PANTHER" id="PTHR10963">
    <property type="entry name" value="GLYCOSYL HYDROLASE-RELATED"/>
    <property type="match status" value="1"/>
</dbReference>
<accession>A0A1C7M3N6</accession>
<dbReference type="GO" id="GO:0016798">
    <property type="term" value="F:hydrolase activity, acting on glycosyl bonds"/>
    <property type="evidence" value="ECO:0007669"/>
    <property type="project" value="UniProtKB-KW"/>
</dbReference>
<sequence>MICSAVLVGVAALLPALVEGQYVMVKEYAGESFFDDWNFFNAPDNLTHGNTNNIDAFHDNLAFVNDAGNAIMQVDNTTTLKFNQNRNSIRISSKDQFTVGTVFVADMLHVPYGCSVWGAWWSSAPTWPLGGEIDTFEAVNQVTMSHMGLHTNPGCTHSPSAVQSSTLINSTDCSIYANSNEGCTVTNPSTSSYGAGADAFNILSADRLIHDRYAEFANNGGGMFVTEFAIEGISLTGLRSVFLELTLSGPQRSSIPSSMQGNVSTVDTTTLGIPVANWPASDCSINQFFDPQELVFDITLCGDFAGNPTIFAETCTGVCYDDWVLGDPSRYSTAYFEVSYVRVYGIAGELTVLSSNAHRSAEPRWASLFTLAVGILIGMVVSL</sequence>
<dbReference type="GO" id="GO:0009251">
    <property type="term" value="P:glucan catabolic process"/>
    <property type="evidence" value="ECO:0007669"/>
    <property type="project" value="TreeGrafter"/>
</dbReference>
<dbReference type="Pfam" id="PF26113">
    <property type="entry name" value="GH16_XgeA"/>
    <property type="match status" value="2"/>
</dbReference>
<dbReference type="EMBL" id="LUGG01000011">
    <property type="protein sequence ID" value="OBZ71521.1"/>
    <property type="molecule type" value="Genomic_DNA"/>
</dbReference>
<feature type="chain" id="PRO_5008888911" evidence="1">
    <location>
        <begin position="21"/>
        <end position="383"/>
    </location>
</feature>
<dbReference type="CDD" id="cd02181">
    <property type="entry name" value="GH16_fungal_Lam16A_glucanase"/>
    <property type="match status" value="1"/>
</dbReference>
<evidence type="ECO:0000313" key="3">
    <source>
        <dbReference type="Proteomes" id="UP000092993"/>
    </source>
</evidence>
<dbReference type="PANTHER" id="PTHR10963:SF24">
    <property type="entry name" value="GLYCOSIDASE C21B10.07-RELATED"/>
    <property type="match status" value="1"/>
</dbReference>
<keyword evidence="1" id="KW-0732">Signal</keyword>
<evidence type="ECO:0000313" key="2">
    <source>
        <dbReference type="EMBL" id="OBZ71521.1"/>
    </source>
</evidence>
<dbReference type="Proteomes" id="UP000092993">
    <property type="component" value="Unassembled WGS sequence"/>
</dbReference>
<dbReference type="STRING" id="5627.A0A1C7M3N6"/>